<evidence type="ECO:0000256" key="1">
    <source>
        <dbReference type="SAM" id="SignalP"/>
    </source>
</evidence>
<feature type="chain" id="PRO_5009291507" evidence="1">
    <location>
        <begin position="24"/>
        <end position="91"/>
    </location>
</feature>
<gene>
    <name evidence="2" type="ORF">SAMN05421751_13610</name>
</gene>
<evidence type="ECO:0000313" key="3">
    <source>
        <dbReference type="Proteomes" id="UP000236742"/>
    </source>
</evidence>
<proteinExistence type="predicted"/>
<protein>
    <submittedName>
        <fullName evidence="2">Uncharacterized protein</fullName>
    </submittedName>
</protein>
<reference evidence="2 3" key="1">
    <citation type="submission" date="2016-10" db="EMBL/GenBank/DDBJ databases">
        <authorList>
            <person name="de Groot N.N."/>
        </authorList>
    </citation>
    <scope>NUCLEOTIDE SEQUENCE [LARGE SCALE GENOMIC DNA]</scope>
    <source>
        <strain evidence="2 3">DSM 23413</strain>
    </source>
</reference>
<dbReference type="EMBL" id="FNVD01000036">
    <property type="protein sequence ID" value="SEG34271.1"/>
    <property type="molecule type" value="Genomic_DNA"/>
</dbReference>
<evidence type="ECO:0000313" key="2">
    <source>
        <dbReference type="EMBL" id="SEG34271.1"/>
    </source>
</evidence>
<dbReference type="AlphaFoldDB" id="A0A1H5ZDC1"/>
<keyword evidence="3" id="KW-1185">Reference proteome</keyword>
<organism evidence="2 3">
    <name type="scientific">Jhaorihella thermophila</name>
    <dbReference type="NCBI Taxonomy" id="488547"/>
    <lineage>
        <taxon>Bacteria</taxon>
        <taxon>Pseudomonadati</taxon>
        <taxon>Pseudomonadota</taxon>
        <taxon>Alphaproteobacteria</taxon>
        <taxon>Rhodobacterales</taxon>
        <taxon>Paracoccaceae</taxon>
        <taxon>Jhaorihella</taxon>
    </lineage>
</organism>
<feature type="signal peptide" evidence="1">
    <location>
        <begin position="1"/>
        <end position="23"/>
    </location>
</feature>
<sequence length="91" mass="9830">MKLAITTLAAALLVLAYTVPGHAEGAKEKGEVAEILVRVMTPDGPRWYKPGADLSKVDVSEGKIIEFSYEGDTIEAVTVLREEEGQKKQGD</sequence>
<dbReference type="Proteomes" id="UP000236742">
    <property type="component" value="Unassembled WGS sequence"/>
</dbReference>
<name>A0A1H5ZDC1_9RHOB</name>
<dbReference type="RefSeq" id="WP_146064260.1">
    <property type="nucleotide sequence ID" value="NZ_FNVD01000036.1"/>
</dbReference>
<accession>A0A1H5ZDC1</accession>
<keyword evidence="1" id="KW-0732">Signal</keyword>